<dbReference type="PANTHER" id="PTHR46240">
    <property type="entry name" value="SER/THR PROTEIN KINASE ULK4"/>
    <property type="match status" value="1"/>
</dbReference>
<dbReference type="Proteomes" id="UP000886611">
    <property type="component" value="Unassembled WGS sequence"/>
</dbReference>
<dbReference type="AlphaFoldDB" id="A0A8X7X9C6"/>
<evidence type="ECO:0000313" key="2">
    <source>
        <dbReference type="EMBL" id="KAG2464765.1"/>
    </source>
</evidence>
<keyword evidence="2" id="KW-0418">Kinase</keyword>
<organism evidence="2 3">
    <name type="scientific">Polypterus senegalus</name>
    <name type="common">Senegal bichir</name>
    <dbReference type="NCBI Taxonomy" id="55291"/>
    <lineage>
        <taxon>Eukaryota</taxon>
        <taxon>Metazoa</taxon>
        <taxon>Chordata</taxon>
        <taxon>Craniata</taxon>
        <taxon>Vertebrata</taxon>
        <taxon>Euteleostomi</taxon>
        <taxon>Actinopterygii</taxon>
        <taxon>Polypteriformes</taxon>
        <taxon>Polypteridae</taxon>
        <taxon>Polypterus</taxon>
    </lineage>
</organism>
<dbReference type="SUPFAM" id="SSF56112">
    <property type="entry name" value="Protein kinase-like (PK-like)"/>
    <property type="match status" value="1"/>
</dbReference>
<keyword evidence="2" id="KW-0808">Transferase</keyword>
<accession>A0A8X7X9C6</accession>
<feature type="domain" description="Protein kinase" evidence="1">
    <location>
        <begin position="4"/>
        <end position="275"/>
    </location>
</feature>
<sequence length="329" mass="37554">MENFILYEEIGRGTKSIVYKGRKKGSISFVAIICCDKSKKAEITNHVRLTHDMKNENVVSFYEWYETSNHLWLVVELCTGGSLETVIAQDEYLQEDVVREFGIDLVKGLNYIHELGLIFCDLTPGKKEAIKAVDVAKRVTVLTEQRPQVLEEVEKLLLVEMLCEKARKIHGDLLQGSPVYCAPEVINGSDYSIASDFWSLGCILYEMFTGKPPFFSESFSELTEMILRQDPPPLKPKGHDDCKPSVAFENLLNSLLHKDPHKRISWQELLKHPFWNGAFTVEMAAMLTEGEFSTLRCHYEYLVRVVAFYLVNQIIELSDIELSGVDCML</sequence>
<dbReference type="Gene3D" id="1.10.510.10">
    <property type="entry name" value="Transferase(Phosphotransferase) domain 1"/>
    <property type="match status" value="1"/>
</dbReference>
<dbReference type="Pfam" id="PF00069">
    <property type="entry name" value="Pkinase"/>
    <property type="match status" value="2"/>
</dbReference>
<dbReference type="InterPro" id="IPR011009">
    <property type="entry name" value="Kinase-like_dom_sf"/>
</dbReference>
<evidence type="ECO:0000259" key="1">
    <source>
        <dbReference type="PROSITE" id="PS50011"/>
    </source>
</evidence>
<dbReference type="PANTHER" id="PTHR46240:SF1">
    <property type="entry name" value="SERINE_THREONINE-PROTEIN KINASE ULK4"/>
    <property type="match status" value="1"/>
</dbReference>
<keyword evidence="3" id="KW-1185">Reference proteome</keyword>
<dbReference type="InterPro" id="IPR000719">
    <property type="entry name" value="Prot_kinase_dom"/>
</dbReference>
<dbReference type="InterPro" id="IPR045906">
    <property type="entry name" value="ULK4"/>
</dbReference>
<dbReference type="GO" id="GO:0004672">
    <property type="term" value="F:protein kinase activity"/>
    <property type="evidence" value="ECO:0007669"/>
    <property type="project" value="InterPro"/>
</dbReference>
<feature type="non-terminal residue" evidence="2">
    <location>
        <position position="329"/>
    </location>
</feature>
<comment type="caution">
    <text evidence="2">The sequence shown here is derived from an EMBL/GenBank/DDBJ whole genome shotgun (WGS) entry which is preliminary data.</text>
</comment>
<dbReference type="SMART" id="SM00220">
    <property type="entry name" value="S_TKc"/>
    <property type="match status" value="1"/>
</dbReference>
<dbReference type="PROSITE" id="PS50011">
    <property type="entry name" value="PROTEIN_KINASE_DOM"/>
    <property type="match status" value="1"/>
</dbReference>
<proteinExistence type="predicted"/>
<name>A0A8X7X9C6_POLSE</name>
<evidence type="ECO:0000313" key="3">
    <source>
        <dbReference type="Proteomes" id="UP000886611"/>
    </source>
</evidence>
<dbReference type="EMBL" id="JAATIS010002524">
    <property type="protein sequence ID" value="KAG2464765.1"/>
    <property type="molecule type" value="Genomic_DNA"/>
</dbReference>
<feature type="non-terminal residue" evidence="2">
    <location>
        <position position="1"/>
    </location>
</feature>
<reference evidence="2 3" key="1">
    <citation type="journal article" date="2021" name="Cell">
        <title>Tracing the genetic footprints of vertebrate landing in non-teleost ray-finned fishes.</title>
        <authorList>
            <person name="Bi X."/>
            <person name="Wang K."/>
            <person name="Yang L."/>
            <person name="Pan H."/>
            <person name="Jiang H."/>
            <person name="Wei Q."/>
            <person name="Fang M."/>
            <person name="Yu H."/>
            <person name="Zhu C."/>
            <person name="Cai Y."/>
            <person name="He Y."/>
            <person name="Gan X."/>
            <person name="Zeng H."/>
            <person name="Yu D."/>
            <person name="Zhu Y."/>
            <person name="Jiang H."/>
            <person name="Qiu Q."/>
            <person name="Yang H."/>
            <person name="Zhang Y.E."/>
            <person name="Wang W."/>
            <person name="Zhu M."/>
            <person name="He S."/>
            <person name="Zhang G."/>
        </authorList>
    </citation>
    <scope>NUCLEOTIDE SEQUENCE [LARGE SCALE GENOMIC DNA]</scope>
    <source>
        <strain evidence="2">Bchr_013</strain>
    </source>
</reference>
<dbReference type="GO" id="GO:0005524">
    <property type="term" value="F:ATP binding"/>
    <property type="evidence" value="ECO:0007669"/>
    <property type="project" value="InterPro"/>
</dbReference>
<gene>
    <name evidence="2" type="primary">Ulk4_2</name>
    <name evidence="2" type="ORF">GTO96_0009211</name>
</gene>
<protein>
    <submittedName>
        <fullName evidence="2">ULK4 kinase</fullName>
    </submittedName>
</protein>